<gene>
    <name evidence="2" type="ORF">PSM36_2146</name>
</gene>
<sequence length="58" mass="6816">MTPTIQTALFIAIVGIAGIFIFMSFFYMIILALDKYLPYQEEKPVEEFIEETFEDEEE</sequence>
<proteinExistence type="predicted"/>
<evidence type="ECO:0000313" key="3">
    <source>
        <dbReference type="Proteomes" id="UP000187464"/>
    </source>
</evidence>
<dbReference type="KEGG" id="psac:PSM36_2146"/>
<keyword evidence="1" id="KW-1133">Transmembrane helix</keyword>
<dbReference type="STRING" id="1642647.PSM36_2146"/>
<keyword evidence="1" id="KW-0812">Transmembrane</keyword>
<dbReference type="AlphaFoldDB" id="A0A1R3SZN3"/>
<accession>A0A1R3SZN3</accession>
<evidence type="ECO:0000313" key="2">
    <source>
        <dbReference type="EMBL" id="SCD20951.1"/>
    </source>
</evidence>
<protein>
    <submittedName>
        <fullName evidence="2">Putative membrane protein</fullName>
    </submittedName>
</protein>
<keyword evidence="1" id="KW-0472">Membrane</keyword>
<organism evidence="2 3">
    <name type="scientific">Proteiniphilum saccharofermentans</name>
    <dbReference type="NCBI Taxonomy" id="1642647"/>
    <lineage>
        <taxon>Bacteria</taxon>
        <taxon>Pseudomonadati</taxon>
        <taxon>Bacteroidota</taxon>
        <taxon>Bacteroidia</taxon>
        <taxon>Bacteroidales</taxon>
        <taxon>Dysgonomonadaceae</taxon>
        <taxon>Proteiniphilum</taxon>
    </lineage>
</organism>
<evidence type="ECO:0000256" key="1">
    <source>
        <dbReference type="SAM" id="Phobius"/>
    </source>
</evidence>
<name>A0A1R3SZN3_9BACT</name>
<dbReference type="RefSeq" id="WP_173823135.1">
    <property type="nucleotide sequence ID" value="NZ_LT605205.1"/>
</dbReference>
<dbReference type="Proteomes" id="UP000187464">
    <property type="component" value="Chromosome I"/>
</dbReference>
<dbReference type="EMBL" id="LT605205">
    <property type="protein sequence ID" value="SCD20951.1"/>
    <property type="molecule type" value="Genomic_DNA"/>
</dbReference>
<reference evidence="2 3" key="1">
    <citation type="submission" date="2016-08" db="EMBL/GenBank/DDBJ databases">
        <authorList>
            <person name="Seilhamer J.J."/>
        </authorList>
    </citation>
    <scope>NUCLEOTIDE SEQUENCE [LARGE SCALE GENOMIC DNA]</scope>
    <source>
        <strain evidence="2">M3/6</strain>
    </source>
</reference>
<keyword evidence="3" id="KW-1185">Reference proteome</keyword>
<feature type="transmembrane region" description="Helical" evidence="1">
    <location>
        <begin position="6"/>
        <end position="33"/>
    </location>
</feature>